<dbReference type="GO" id="GO:0000978">
    <property type="term" value="F:RNA polymerase II cis-regulatory region sequence-specific DNA binding"/>
    <property type="evidence" value="ECO:0007669"/>
    <property type="project" value="TreeGrafter"/>
</dbReference>
<feature type="domain" description="C2H2-type" evidence="9">
    <location>
        <begin position="128"/>
        <end position="156"/>
    </location>
</feature>
<dbReference type="SUPFAM" id="SSF57667">
    <property type="entry name" value="beta-beta-alpha zinc fingers"/>
    <property type="match status" value="2"/>
</dbReference>
<evidence type="ECO:0000313" key="11">
    <source>
        <dbReference type="Proteomes" id="UP000023152"/>
    </source>
</evidence>
<keyword evidence="3" id="KW-0677">Repeat</keyword>
<dbReference type="Gene3D" id="3.30.160.60">
    <property type="entry name" value="Classic Zinc Finger"/>
    <property type="match status" value="2"/>
</dbReference>
<evidence type="ECO:0000256" key="8">
    <source>
        <dbReference type="SAM" id="Coils"/>
    </source>
</evidence>
<dbReference type="GO" id="GO:0000981">
    <property type="term" value="F:DNA-binding transcription factor activity, RNA polymerase II-specific"/>
    <property type="evidence" value="ECO:0007669"/>
    <property type="project" value="TreeGrafter"/>
</dbReference>
<proteinExistence type="predicted"/>
<organism evidence="10 11">
    <name type="scientific">Reticulomyxa filosa</name>
    <dbReference type="NCBI Taxonomy" id="46433"/>
    <lineage>
        <taxon>Eukaryota</taxon>
        <taxon>Sar</taxon>
        <taxon>Rhizaria</taxon>
        <taxon>Retaria</taxon>
        <taxon>Foraminifera</taxon>
        <taxon>Monothalamids</taxon>
        <taxon>Reticulomyxidae</taxon>
        <taxon>Reticulomyxa</taxon>
    </lineage>
</organism>
<feature type="coiled-coil region" evidence="8">
    <location>
        <begin position="4"/>
        <end position="31"/>
    </location>
</feature>
<evidence type="ECO:0000256" key="1">
    <source>
        <dbReference type="ARBA" id="ARBA00004123"/>
    </source>
</evidence>
<dbReference type="Pfam" id="PF00096">
    <property type="entry name" value="zf-C2H2"/>
    <property type="match status" value="1"/>
</dbReference>
<dbReference type="EMBL" id="ASPP01011999">
    <property type="protein sequence ID" value="ETO21046.1"/>
    <property type="molecule type" value="Genomic_DNA"/>
</dbReference>
<comment type="subcellular location">
    <subcellularLocation>
        <location evidence="1">Nucleus</location>
    </subcellularLocation>
</comment>
<evidence type="ECO:0000256" key="3">
    <source>
        <dbReference type="ARBA" id="ARBA00022737"/>
    </source>
</evidence>
<dbReference type="PROSITE" id="PS00028">
    <property type="entry name" value="ZINC_FINGER_C2H2_1"/>
    <property type="match status" value="3"/>
</dbReference>
<keyword evidence="8" id="KW-0175">Coiled coil</keyword>
<evidence type="ECO:0000313" key="10">
    <source>
        <dbReference type="EMBL" id="ETO21046.1"/>
    </source>
</evidence>
<keyword evidence="2" id="KW-0479">Metal-binding</keyword>
<dbReference type="PROSITE" id="PS50157">
    <property type="entry name" value="ZINC_FINGER_C2H2_2"/>
    <property type="match status" value="3"/>
</dbReference>
<dbReference type="SMART" id="SM00355">
    <property type="entry name" value="ZnF_C2H2"/>
    <property type="match status" value="3"/>
</dbReference>
<dbReference type="InterPro" id="IPR013087">
    <property type="entry name" value="Znf_C2H2_type"/>
</dbReference>
<evidence type="ECO:0000256" key="4">
    <source>
        <dbReference type="ARBA" id="ARBA00022771"/>
    </source>
</evidence>
<feature type="domain" description="C2H2-type" evidence="9">
    <location>
        <begin position="98"/>
        <end position="127"/>
    </location>
</feature>
<keyword evidence="5" id="KW-0862">Zinc</keyword>
<evidence type="ECO:0000256" key="2">
    <source>
        <dbReference type="ARBA" id="ARBA00022723"/>
    </source>
</evidence>
<dbReference type="GO" id="GO:0008270">
    <property type="term" value="F:zinc ion binding"/>
    <property type="evidence" value="ECO:0007669"/>
    <property type="project" value="UniProtKB-KW"/>
</dbReference>
<dbReference type="InterPro" id="IPR050527">
    <property type="entry name" value="Snail/Krueppel_Znf"/>
</dbReference>
<evidence type="ECO:0000259" key="9">
    <source>
        <dbReference type="PROSITE" id="PS50157"/>
    </source>
</evidence>
<dbReference type="GO" id="GO:0005634">
    <property type="term" value="C:nucleus"/>
    <property type="evidence" value="ECO:0007669"/>
    <property type="project" value="UniProtKB-SubCell"/>
</dbReference>
<dbReference type="PANTHER" id="PTHR24388:SF54">
    <property type="entry name" value="PROTEIN ESCARGOT"/>
    <property type="match status" value="1"/>
</dbReference>
<dbReference type="PANTHER" id="PTHR24388">
    <property type="entry name" value="ZINC FINGER PROTEIN"/>
    <property type="match status" value="1"/>
</dbReference>
<keyword evidence="6" id="KW-0539">Nucleus</keyword>
<dbReference type="Pfam" id="PF13912">
    <property type="entry name" value="zf-C2H2_6"/>
    <property type="match status" value="1"/>
</dbReference>
<keyword evidence="4 7" id="KW-0863">Zinc-finger</keyword>
<gene>
    <name evidence="10" type="ORF">RFI_16160</name>
</gene>
<feature type="domain" description="C2H2-type" evidence="9">
    <location>
        <begin position="71"/>
        <end position="94"/>
    </location>
</feature>
<dbReference type="Proteomes" id="UP000023152">
    <property type="component" value="Unassembled WGS sequence"/>
</dbReference>
<evidence type="ECO:0000256" key="6">
    <source>
        <dbReference type="ARBA" id="ARBA00023242"/>
    </source>
</evidence>
<protein>
    <recommendedName>
        <fullName evidence="9">C2H2-type domain-containing protein</fullName>
    </recommendedName>
</protein>
<evidence type="ECO:0000256" key="5">
    <source>
        <dbReference type="ARBA" id="ARBA00022833"/>
    </source>
</evidence>
<dbReference type="AlphaFoldDB" id="X6N4U2"/>
<comment type="caution">
    <text evidence="10">The sequence shown here is derived from an EMBL/GenBank/DDBJ whole genome shotgun (WGS) entry which is preliminary data.</text>
</comment>
<dbReference type="OrthoDB" id="8922241at2759"/>
<name>X6N4U2_RETFI</name>
<accession>X6N4U2</accession>
<evidence type="ECO:0000256" key="7">
    <source>
        <dbReference type="PROSITE-ProRule" id="PRU00042"/>
    </source>
</evidence>
<reference evidence="10 11" key="1">
    <citation type="journal article" date="2013" name="Curr. Biol.">
        <title>The Genome of the Foraminiferan Reticulomyxa filosa.</title>
        <authorList>
            <person name="Glockner G."/>
            <person name="Hulsmann N."/>
            <person name="Schleicher M."/>
            <person name="Noegel A.A."/>
            <person name="Eichinger L."/>
            <person name="Gallinger C."/>
            <person name="Pawlowski J."/>
            <person name="Sierra R."/>
            <person name="Euteneuer U."/>
            <person name="Pillet L."/>
            <person name="Moustafa A."/>
            <person name="Platzer M."/>
            <person name="Groth M."/>
            <person name="Szafranski K."/>
            <person name="Schliwa M."/>
        </authorList>
    </citation>
    <scope>NUCLEOTIDE SEQUENCE [LARGE SCALE GENOMIC DNA]</scope>
</reference>
<keyword evidence="11" id="KW-1185">Reference proteome</keyword>
<dbReference type="InterPro" id="IPR036236">
    <property type="entry name" value="Znf_C2H2_sf"/>
</dbReference>
<sequence length="209" mass="24527">MFTADMLKNEIKKAEADIQKWSSKLDKFNKYSLFPRQKKKKESPKEHITNIDQASHKAKTTNLDDGCIKTYRCDVCDETYTSLQKLGRHVTRVHRKPFRCGFEKCNKKFGTSWDLRKHEATHFQEKKYSCSFCEMKFVDPCNLSRHVSSFHIKVKAYLCHRCSKAFARYFCFFIIIAQKSIKIQGNVCIQIGGYHSTDTRTFIILNVLK</sequence>